<dbReference type="RefSeq" id="WP_138087378.1">
    <property type="nucleotide sequence ID" value="NZ_VAUV01000012.1"/>
</dbReference>
<keyword evidence="3" id="KW-1185">Reference proteome</keyword>
<feature type="transmembrane region" description="Helical" evidence="1">
    <location>
        <begin position="104"/>
        <end position="131"/>
    </location>
</feature>
<feature type="transmembrane region" description="Helical" evidence="1">
    <location>
        <begin position="73"/>
        <end position="92"/>
    </location>
</feature>
<protein>
    <submittedName>
        <fullName evidence="2">Uncharacterized protein</fullName>
    </submittedName>
</protein>
<organism evidence="2 3">
    <name type="scientific">Phragmitibacter flavus</name>
    <dbReference type="NCBI Taxonomy" id="2576071"/>
    <lineage>
        <taxon>Bacteria</taxon>
        <taxon>Pseudomonadati</taxon>
        <taxon>Verrucomicrobiota</taxon>
        <taxon>Verrucomicrobiia</taxon>
        <taxon>Verrucomicrobiales</taxon>
        <taxon>Verrucomicrobiaceae</taxon>
        <taxon>Phragmitibacter</taxon>
    </lineage>
</organism>
<keyword evidence="1" id="KW-0472">Membrane</keyword>
<reference evidence="2 3" key="1">
    <citation type="submission" date="2019-05" db="EMBL/GenBank/DDBJ databases">
        <title>Verrucobacter flavum gen. nov., sp. nov. a new member of the family Verrucomicrobiaceae.</title>
        <authorList>
            <person name="Szuroczki S."/>
            <person name="Abbaszade G."/>
            <person name="Szabo A."/>
            <person name="Felfoldi T."/>
            <person name="Schumann P."/>
            <person name="Boka K."/>
            <person name="Keki Z."/>
            <person name="Toumi M."/>
            <person name="Toth E."/>
        </authorList>
    </citation>
    <scope>NUCLEOTIDE SEQUENCE [LARGE SCALE GENOMIC DNA]</scope>
    <source>
        <strain evidence="2 3">MG-N-17</strain>
    </source>
</reference>
<comment type="caution">
    <text evidence="2">The sequence shown here is derived from an EMBL/GenBank/DDBJ whole genome shotgun (WGS) entry which is preliminary data.</text>
</comment>
<dbReference type="EMBL" id="VAUV01000012">
    <property type="protein sequence ID" value="TLD69550.1"/>
    <property type="molecule type" value="Genomic_DNA"/>
</dbReference>
<evidence type="ECO:0000256" key="1">
    <source>
        <dbReference type="SAM" id="Phobius"/>
    </source>
</evidence>
<evidence type="ECO:0000313" key="2">
    <source>
        <dbReference type="EMBL" id="TLD69550.1"/>
    </source>
</evidence>
<gene>
    <name evidence="2" type="ORF">FEM03_16455</name>
</gene>
<sequence length="145" mass="16228">MDTAPPLPRPTDVDDDHLKILVILHFIMAGLGFVGTLFIIGHYFLMTTIMKFAEDHPTPDSTPMPPEIQQLMVIFYLIIGIGLLAAALLNLFSAIFMRKRRHRMFSLITAGLNCVQFPIGTALGIFTIIVLCRNSVRQKFDTPTV</sequence>
<feature type="transmembrane region" description="Helical" evidence="1">
    <location>
        <begin position="20"/>
        <end position="45"/>
    </location>
</feature>
<dbReference type="OrthoDB" id="281928at2"/>
<evidence type="ECO:0000313" key="3">
    <source>
        <dbReference type="Proteomes" id="UP000306196"/>
    </source>
</evidence>
<keyword evidence="1" id="KW-1133">Transmembrane helix</keyword>
<dbReference type="Proteomes" id="UP000306196">
    <property type="component" value="Unassembled WGS sequence"/>
</dbReference>
<name>A0A5R8KB68_9BACT</name>
<dbReference type="AlphaFoldDB" id="A0A5R8KB68"/>
<keyword evidence="1" id="KW-0812">Transmembrane</keyword>
<proteinExistence type="predicted"/>
<accession>A0A5R8KB68</accession>